<dbReference type="Proteomes" id="UP000371041">
    <property type="component" value="Chromosome"/>
</dbReference>
<dbReference type="KEGG" id="sace:GIY23_02090"/>
<evidence type="ECO:0000313" key="3">
    <source>
        <dbReference type="Proteomes" id="UP000371041"/>
    </source>
</evidence>
<sequence>MNHRPRRPQSGAAISGHPGEASSTYATVGYGRVGSAHGTEIVGEGASSQRDEAVLDVRMLIVRPAAATYRDQRHERTSFSRCGGKPPLSSVSARAAGGSRKTAITAAGSC</sequence>
<dbReference type="AlphaFoldDB" id="A0A5Q3Q1Q3"/>
<feature type="compositionally biased region" description="Low complexity" evidence="1">
    <location>
        <begin position="89"/>
        <end position="100"/>
    </location>
</feature>
<organism evidence="2 3">
    <name type="scientific">Allosaccharopolyspora coralli</name>
    <dbReference type="NCBI Taxonomy" id="2665642"/>
    <lineage>
        <taxon>Bacteria</taxon>
        <taxon>Bacillati</taxon>
        <taxon>Actinomycetota</taxon>
        <taxon>Actinomycetes</taxon>
        <taxon>Pseudonocardiales</taxon>
        <taxon>Pseudonocardiaceae</taxon>
        <taxon>Allosaccharopolyspora</taxon>
    </lineage>
</organism>
<feature type="region of interest" description="Disordered" evidence="1">
    <location>
        <begin position="1"/>
        <end position="25"/>
    </location>
</feature>
<gene>
    <name evidence="2" type="ORF">GIY23_02090</name>
</gene>
<dbReference type="RefSeq" id="WP_154075117.1">
    <property type="nucleotide sequence ID" value="NZ_CP045929.1"/>
</dbReference>
<accession>A0A5Q3Q1Q3</accession>
<keyword evidence="3" id="KW-1185">Reference proteome</keyword>
<name>A0A5Q3Q1Q3_9PSEU</name>
<feature type="region of interest" description="Disordered" evidence="1">
    <location>
        <begin position="71"/>
        <end position="110"/>
    </location>
</feature>
<dbReference type="EMBL" id="CP045929">
    <property type="protein sequence ID" value="QGK68508.1"/>
    <property type="molecule type" value="Genomic_DNA"/>
</dbReference>
<evidence type="ECO:0000313" key="2">
    <source>
        <dbReference type="EMBL" id="QGK68508.1"/>
    </source>
</evidence>
<evidence type="ECO:0000256" key="1">
    <source>
        <dbReference type="SAM" id="MobiDB-lite"/>
    </source>
</evidence>
<protein>
    <submittedName>
        <fullName evidence="2">Uncharacterized protein</fullName>
    </submittedName>
</protein>
<reference evidence="3" key="1">
    <citation type="submission" date="2019-11" db="EMBL/GenBank/DDBJ databases">
        <title>The complete genome sequence of Saccharopolyspora sp. E2A.</title>
        <authorList>
            <person name="Zhang G."/>
        </authorList>
    </citation>
    <scope>NUCLEOTIDE SEQUENCE [LARGE SCALE GENOMIC DNA]</scope>
    <source>
        <strain evidence="3">E2A</strain>
    </source>
</reference>
<proteinExistence type="predicted"/>